<sequence length="57" mass="6587">MQTLADLNQNLVHEIEHFFVSYNDAKGKRFEPQGRFGPDQARQLVQEAAEGFHGERE</sequence>
<dbReference type="SUPFAM" id="SSF50324">
    <property type="entry name" value="Inorganic pyrophosphatase"/>
    <property type="match status" value="1"/>
</dbReference>
<evidence type="ECO:0000256" key="4">
    <source>
        <dbReference type="ARBA" id="ARBA00022801"/>
    </source>
</evidence>
<name>A0A6J4L5T9_9CYAN</name>
<gene>
    <name evidence="6" type="ORF">AVDCRST_MAG94-1564</name>
</gene>
<evidence type="ECO:0000256" key="3">
    <source>
        <dbReference type="ARBA" id="ARBA00022723"/>
    </source>
</evidence>
<dbReference type="EMBL" id="CADCTY010000540">
    <property type="protein sequence ID" value="CAA9323455.1"/>
    <property type="molecule type" value="Genomic_DNA"/>
</dbReference>
<reference evidence="6" key="1">
    <citation type="submission" date="2020-02" db="EMBL/GenBank/DDBJ databases">
        <authorList>
            <person name="Meier V. D."/>
        </authorList>
    </citation>
    <scope>NUCLEOTIDE SEQUENCE</scope>
    <source>
        <strain evidence="6">AVDCRST_MAG94</strain>
    </source>
</reference>
<proteinExistence type="predicted"/>
<evidence type="ECO:0000256" key="2">
    <source>
        <dbReference type="ARBA" id="ARBA00012146"/>
    </source>
</evidence>
<dbReference type="GO" id="GO:0006796">
    <property type="term" value="P:phosphate-containing compound metabolic process"/>
    <property type="evidence" value="ECO:0007669"/>
    <property type="project" value="InterPro"/>
</dbReference>
<evidence type="ECO:0000256" key="1">
    <source>
        <dbReference type="ARBA" id="ARBA00001946"/>
    </source>
</evidence>
<evidence type="ECO:0000313" key="6">
    <source>
        <dbReference type="EMBL" id="CAA9323455.1"/>
    </source>
</evidence>
<dbReference type="InterPro" id="IPR036649">
    <property type="entry name" value="Pyrophosphatase_sf"/>
</dbReference>
<keyword evidence="4" id="KW-0378">Hydrolase</keyword>
<dbReference type="Gene3D" id="3.90.80.10">
    <property type="entry name" value="Inorganic pyrophosphatase"/>
    <property type="match status" value="1"/>
</dbReference>
<dbReference type="InterPro" id="IPR008162">
    <property type="entry name" value="Pyrophosphatase"/>
</dbReference>
<evidence type="ECO:0000256" key="5">
    <source>
        <dbReference type="ARBA" id="ARBA00022842"/>
    </source>
</evidence>
<accession>A0A6J4L5T9</accession>
<dbReference type="EC" id="3.6.1.1" evidence="2"/>
<protein>
    <recommendedName>
        <fullName evidence="2">inorganic diphosphatase</fullName>
        <ecNumber evidence="2">3.6.1.1</ecNumber>
    </recommendedName>
</protein>
<dbReference type="Pfam" id="PF00719">
    <property type="entry name" value="Pyrophosphatase"/>
    <property type="match status" value="1"/>
</dbReference>
<dbReference type="GO" id="GO:0005737">
    <property type="term" value="C:cytoplasm"/>
    <property type="evidence" value="ECO:0007669"/>
    <property type="project" value="InterPro"/>
</dbReference>
<dbReference type="GO" id="GO:0000287">
    <property type="term" value="F:magnesium ion binding"/>
    <property type="evidence" value="ECO:0007669"/>
    <property type="project" value="InterPro"/>
</dbReference>
<dbReference type="GO" id="GO:0004427">
    <property type="term" value="F:inorganic diphosphate phosphatase activity"/>
    <property type="evidence" value="ECO:0007669"/>
    <property type="project" value="UniProtKB-EC"/>
</dbReference>
<dbReference type="AlphaFoldDB" id="A0A6J4L5T9"/>
<comment type="cofactor">
    <cofactor evidence="1">
        <name>Mg(2+)</name>
        <dbReference type="ChEBI" id="CHEBI:18420"/>
    </cofactor>
</comment>
<organism evidence="6">
    <name type="scientific">uncultured Leptolyngbya sp</name>
    <dbReference type="NCBI Taxonomy" id="332963"/>
    <lineage>
        <taxon>Bacteria</taxon>
        <taxon>Bacillati</taxon>
        <taxon>Cyanobacteriota</taxon>
        <taxon>Cyanophyceae</taxon>
        <taxon>Leptolyngbyales</taxon>
        <taxon>Leptolyngbyaceae</taxon>
        <taxon>Leptolyngbya group</taxon>
        <taxon>Leptolyngbya</taxon>
        <taxon>environmental samples</taxon>
    </lineage>
</organism>
<keyword evidence="3" id="KW-0479">Metal-binding</keyword>
<keyword evidence="5" id="KW-0460">Magnesium</keyword>